<evidence type="ECO:0000256" key="1">
    <source>
        <dbReference type="SAM" id="MobiDB-lite"/>
    </source>
</evidence>
<protein>
    <submittedName>
        <fullName evidence="2">Uncharacterized protein</fullName>
    </submittedName>
</protein>
<proteinExistence type="predicted"/>
<gene>
    <name evidence="2" type="ORF">K469DRAFT_196669</name>
</gene>
<keyword evidence="3" id="KW-1185">Reference proteome</keyword>
<feature type="region of interest" description="Disordered" evidence="1">
    <location>
        <begin position="1"/>
        <end position="51"/>
    </location>
</feature>
<reference evidence="2" key="1">
    <citation type="journal article" date="2020" name="Stud. Mycol.">
        <title>101 Dothideomycetes genomes: a test case for predicting lifestyles and emergence of pathogens.</title>
        <authorList>
            <person name="Haridas S."/>
            <person name="Albert R."/>
            <person name="Binder M."/>
            <person name="Bloem J."/>
            <person name="Labutti K."/>
            <person name="Salamov A."/>
            <person name="Andreopoulos B."/>
            <person name="Baker S."/>
            <person name="Barry K."/>
            <person name="Bills G."/>
            <person name="Bluhm B."/>
            <person name="Cannon C."/>
            <person name="Castanera R."/>
            <person name="Culley D."/>
            <person name="Daum C."/>
            <person name="Ezra D."/>
            <person name="Gonzalez J."/>
            <person name="Henrissat B."/>
            <person name="Kuo A."/>
            <person name="Liang C."/>
            <person name="Lipzen A."/>
            <person name="Lutzoni F."/>
            <person name="Magnuson J."/>
            <person name="Mondo S."/>
            <person name="Nolan M."/>
            <person name="Ohm R."/>
            <person name="Pangilinan J."/>
            <person name="Park H.-J."/>
            <person name="Ramirez L."/>
            <person name="Alfaro M."/>
            <person name="Sun H."/>
            <person name="Tritt A."/>
            <person name="Yoshinaga Y."/>
            <person name="Zwiers L.-H."/>
            <person name="Turgeon B."/>
            <person name="Goodwin S."/>
            <person name="Spatafora J."/>
            <person name="Crous P."/>
            <person name="Grigoriev I."/>
        </authorList>
    </citation>
    <scope>NUCLEOTIDE SEQUENCE</scope>
    <source>
        <strain evidence="2">CBS 207.26</strain>
    </source>
</reference>
<dbReference type="EMBL" id="ML994612">
    <property type="protein sequence ID" value="KAF2194369.1"/>
    <property type="molecule type" value="Genomic_DNA"/>
</dbReference>
<name>A0A6A6EUA5_9PEZI</name>
<dbReference type="Proteomes" id="UP000800200">
    <property type="component" value="Unassembled WGS sequence"/>
</dbReference>
<dbReference type="OrthoDB" id="4150821at2759"/>
<organism evidence="2 3">
    <name type="scientific">Zopfia rhizophila CBS 207.26</name>
    <dbReference type="NCBI Taxonomy" id="1314779"/>
    <lineage>
        <taxon>Eukaryota</taxon>
        <taxon>Fungi</taxon>
        <taxon>Dikarya</taxon>
        <taxon>Ascomycota</taxon>
        <taxon>Pezizomycotina</taxon>
        <taxon>Dothideomycetes</taxon>
        <taxon>Dothideomycetes incertae sedis</taxon>
        <taxon>Zopfiaceae</taxon>
        <taxon>Zopfia</taxon>
    </lineage>
</organism>
<dbReference type="AlphaFoldDB" id="A0A6A6EUA5"/>
<evidence type="ECO:0000313" key="2">
    <source>
        <dbReference type="EMBL" id="KAF2194369.1"/>
    </source>
</evidence>
<sequence length="314" mass="34641">MPLGRPRVVLSPQSPTADPRTAVFHSDPTTRPPPYKPTPRPPKPRSRDASSDRDLNYFHAFASGEYVVGEPFVPQATLALHLFSGTDTHTFPIAERLTLGPATGAPYYAVRATPNTLSALEYNTLIVSRRHPLRLVSEDVCVADIQPRLNLFAQGIHKIGKILRVARSAKSRNDEEYVVTWSNGTMGPLDGSWCLWQGARAVAHFYEERGFRGLDEDPGKDIIRAKSPPDLNIRGIGPPDFTNPRTTVEDLAYLDFETQVPLFVSSNPQAHALMDVIVAALFMLLTVTTRKAAVIRQQEEAAWQHGGPPPSYTG</sequence>
<feature type="compositionally biased region" description="Pro residues" evidence="1">
    <location>
        <begin position="30"/>
        <end position="41"/>
    </location>
</feature>
<accession>A0A6A6EUA5</accession>
<evidence type="ECO:0000313" key="3">
    <source>
        <dbReference type="Proteomes" id="UP000800200"/>
    </source>
</evidence>